<evidence type="ECO:0000313" key="4">
    <source>
        <dbReference type="Proteomes" id="UP000235584"/>
    </source>
</evidence>
<feature type="domain" description="DUF305" evidence="2">
    <location>
        <begin position="44"/>
        <end position="180"/>
    </location>
</feature>
<dbReference type="EMBL" id="CP025704">
    <property type="protein sequence ID" value="AUN97677.1"/>
    <property type="molecule type" value="Genomic_DNA"/>
</dbReference>
<dbReference type="Proteomes" id="UP000235584">
    <property type="component" value="Chromosome"/>
</dbReference>
<proteinExistence type="predicted"/>
<dbReference type="PANTHER" id="PTHR36933:SF1">
    <property type="entry name" value="SLL0788 PROTEIN"/>
    <property type="match status" value="1"/>
</dbReference>
<evidence type="ECO:0000259" key="2">
    <source>
        <dbReference type="Pfam" id="PF03713"/>
    </source>
</evidence>
<dbReference type="InterPro" id="IPR012347">
    <property type="entry name" value="Ferritin-like"/>
</dbReference>
<gene>
    <name evidence="3" type="ORF">C0V70_06035</name>
</gene>
<keyword evidence="1" id="KW-1133">Transmembrane helix</keyword>
<evidence type="ECO:0000313" key="3">
    <source>
        <dbReference type="EMBL" id="AUN97677.1"/>
    </source>
</evidence>
<dbReference type="InterPro" id="IPR005183">
    <property type="entry name" value="DUF305_CopM-like"/>
</dbReference>
<keyword evidence="4" id="KW-1185">Reference proteome</keyword>
<dbReference type="AlphaFoldDB" id="A0A2K9NQ93"/>
<name>A0A2K9NQ93_BACTC</name>
<dbReference type="PANTHER" id="PTHR36933">
    <property type="entry name" value="SLL0788 PROTEIN"/>
    <property type="match status" value="1"/>
</dbReference>
<keyword evidence="1" id="KW-0812">Transmembrane</keyword>
<sequence length="184" mass="21801">MRSIFIFYSTIFNRGILMKYLFWVIITLFTNLFFGLYANSENESKFLEGMSIHHESAVKMSEIALKKTKNKNIVELARIIKKNQTKEIKKLRNWNSKWYGASEVVEVKKDEHGMMNMADLQNKSGKDFDKAFLEMMTKHHQDGIQMANKMMPELEKKEIHHFAKEMIEKQNKEVVKMEEIKKTL</sequence>
<accession>A0A2K9NQ93</accession>
<reference evidence="3 4" key="1">
    <citation type="submission" date="2018-01" db="EMBL/GenBank/DDBJ databases">
        <title>Complete genome sequence of Bacteriovorax stolpii DSM12778.</title>
        <authorList>
            <person name="Tang B."/>
            <person name="Chang J."/>
        </authorList>
    </citation>
    <scope>NUCLEOTIDE SEQUENCE [LARGE SCALE GENOMIC DNA]</scope>
    <source>
        <strain evidence="3 4">DSM 12778</strain>
    </source>
</reference>
<protein>
    <recommendedName>
        <fullName evidence="2">DUF305 domain-containing protein</fullName>
    </recommendedName>
</protein>
<feature type="transmembrane region" description="Helical" evidence="1">
    <location>
        <begin position="20"/>
        <end position="38"/>
    </location>
</feature>
<evidence type="ECO:0000256" key="1">
    <source>
        <dbReference type="SAM" id="Phobius"/>
    </source>
</evidence>
<organism evidence="3 4">
    <name type="scientific">Bacteriovorax stolpii</name>
    <name type="common">Bdellovibrio stolpii</name>
    <dbReference type="NCBI Taxonomy" id="960"/>
    <lineage>
        <taxon>Bacteria</taxon>
        <taxon>Pseudomonadati</taxon>
        <taxon>Bdellovibrionota</taxon>
        <taxon>Bacteriovoracia</taxon>
        <taxon>Bacteriovoracales</taxon>
        <taxon>Bacteriovoracaceae</taxon>
        <taxon>Bacteriovorax</taxon>
    </lineage>
</organism>
<dbReference type="Gene3D" id="1.20.1260.10">
    <property type="match status" value="1"/>
</dbReference>
<dbReference type="Pfam" id="PF03713">
    <property type="entry name" value="DUF305"/>
    <property type="match status" value="1"/>
</dbReference>
<keyword evidence="1" id="KW-0472">Membrane</keyword>
<dbReference type="KEGG" id="bsto:C0V70_06035"/>